<dbReference type="EMBL" id="AY222920">
    <property type="protein sequence ID" value="AAP05932.1"/>
    <property type="molecule type" value="mRNA"/>
</dbReference>
<organism evidence="2">
    <name type="scientific">Schistosoma japonicum</name>
    <name type="common">Blood fluke</name>
    <dbReference type="NCBI Taxonomy" id="6182"/>
    <lineage>
        <taxon>Eukaryota</taxon>
        <taxon>Metazoa</taxon>
        <taxon>Spiralia</taxon>
        <taxon>Lophotrochozoa</taxon>
        <taxon>Platyhelminthes</taxon>
        <taxon>Trematoda</taxon>
        <taxon>Digenea</taxon>
        <taxon>Strigeidida</taxon>
        <taxon>Schistosomatoidea</taxon>
        <taxon>Schistosomatidae</taxon>
        <taxon>Schistosoma</taxon>
    </lineage>
</organism>
<evidence type="ECO:0000313" key="2">
    <source>
        <dbReference type="EMBL" id="AAP05932.1"/>
    </source>
</evidence>
<protein>
    <submittedName>
        <fullName evidence="2">Clone ZZD1484 mRNA sequence</fullName>
    </submittedName>
</protein>
<sequence length="225" mass="25843">PAPPESRSITLISISHRNIHIEVMIRLSTSVLFIILGIIYSLKANEVTILVLLKSFNYPSKQTADGSWCDDNTEHDYCSPYFVICTTKQYTRRCLSKYTFGGEGPEYENKENITFTEQLGENITNPLQFTMPEWSNDTVIHVAVFNKGLNVVSLLGRSDILIDWIETPGTNESEKWQEVYFTADESEMASRCIRQSIYFINTIIHGMSTFLMHINNINYDIKYTL</sequence>
<accession>Q86FE3</accession>
<dbReference type="AlphaFoldDB" id="Q86FE3"/>
<name>Q86FE3_SCHJA</name>
<feature type="non-terminal residue" evidence="2">
    <location>
        <position position="1"/>
    </location>
</feature>
<keyword evidence="1" id="KW-1133">Transmembrane helix</keyword>
<reference evidence="2" key="1">
    <citation type="journal article" date="2003" name="Nat. Genet.">
        <title>Evolutionary and biomedical implications of a Schistosoma japonicum complementary DNA resource.</title>
        <authorList>
            <person name="Hu W."/>
            <person name="Yan Q."/>
            <person name="Shen D.K."/>
            <person name="Liu F."/>
            <person name="Zhu Z.D."/>
            <person name="Song H.D."/>
            <person name="Xu X.R."/>
            <person name="Wang Z.J."/>
            <person name="Rong Y.P."/>
            <person name="Zeng L.C."/>
            <person name="Wu J."/>
            <person name="Zhang X."/>
            <person name="Wang J.J."/>
            <person name="Xu X.N."/>
            <person name="Wang S.Y."/>
            <person name="Fu G."/>
            <person name="Zhang X.L."/>
            <person name="Wang Z.Q."/>
            <person name="Brindley P.J."/>
            <person name="McManus D.P."/>
            <person name="Xue C.L."/>
            <person name="Feng Z."/>
            <person name="Chen Z."/>
            <person name="Han Z.G."/>
        </authorList>
    </citation>
    <scope>NUCLEOTIDE SEQUENCE</scope>
</reference>
<proteinExistence type="evidence at transcript level"/>
<keyword evidence="1" id="KW-0472">Membrane</keyword>
<evidence type="ECO:0000256" key="1">
    <source>
        <dbReference type="SAM" id="Phobius"/>
    </source>
</evidence>
<feature type="transmembrane region" description="Helical" evidence="1">
    <location>
        <begin position="23"/>
        <end position="42"/>
    </location>
</feature>
<keyword evidence="1" id="KW-0812">Transmembrane</keyword>